<dbReference type="SMART" id="SM00849">
    <property type="entry name" value="Lactamase_B"/>
    <property type="match status" value="1"/>
</dbReference>
<dbReference type="EMBL" id="AP024849">
    <property type="protein sequence ID" value="BCZ46908.1"/>
    <property type="molecule type" value="Genomic_DNA"/>
</dbReference>
<dbReference type="PANTHER" id="PTHR30619">
    <property type="entry name" value="DNA INTERNALIZATION/COMPETENCE PROTEIN COMEC/REC2"/>
    <property type="match status" value="1"/>
</dbReference>
<dbReference type="PROSITE" id="PS51257">
    <property type="entry name" value="PROKAR_LIPOPROTEIN"/>
    <property type="match status" value="1"/>
</dbReference>
<dbReference type="Gene3D" id="3.60.15.10">
    <property type="entry name" value="Ribonuclease Z/Hydroxyacylglutathione hydrolase-like"/>
    <property type="match status" value="1"/>
</dbReference>
<keyword evidence="3" id="KW-1185">Reference proteome</keyword>
<evidence type="ECO:0000313" key="2">
    <source>
        <dbReference type="EMBL" id="BCZ46908.1"/>
    </source>
</evidence>
<dbReference type="CDD" id="cd07731">
    <property type="entry name" value="ComA-like_MBL-fold"/>
    <property type="match status" value="1"/>
</dbReference>
<dbReference type="InterPro" id="IPR001279">
    <property type="entry name" value="Metallo-B-lactamas"/>
</dbReference>
<dbReference type="InterPro" id="IPR052159">
    <property type="entry name" value="Competence_DNA_uptake"/>
</dbReference>
<dbReference type="PANTHER" id="PTHR30619:SF7">
    <property type="entry name" value="BETA-LACTAMASE DOMAIN PROTEIN"/>
    <property type="match status" value="1"/>
</dbReference>
<name>A0ABN6IZP1_9CLOT</name>
<protein>
    <submittedName>
        <fullName evidence="2">Competence protein ComE</fullName>
    </submittedName>
</protein>
<dbReference type="Pfam" id="PF00753">
    <property type="entry name" value="Lactamase_B"/>
    <property type="match status" value="1"/>
</dbReference>
<dbReference type="RefSeq" id="WP_224033305.1">
    <property type="nucleotide sequence ID" value="NZ_AP024849.1"/>
</dbReference>
<gene>
    <name evidence="2" type="ORF">psyc5s11_29750</name>
</gene>
<dbReference type="InterPro" id="IPR036866">
    <property type="entry name" value="RibonucZ/Hydroxyglut_hydro"/>
</dbReference>
<sequence>MRKNKRLLSLLLVILFALFMISCGKVPQASSVNNAAAATDTSVITETAKVSGEMKIHYIDVGQGDSELIQVEGKNILIDAGTSDKKALNYLKSIGVTTLDYVIATHPHEDHIGSMDDVINEFNIGTFYSPKAITTTKTFENMINALKSKNLKLTVPKVGDVLTIGNATLTFLAPNSDKYEDLNNYSIVCKLKYGNNSFLFDGDAEALSEGEILAKQLDIQADVLKVGHHGSISSTSQAFLDKVNPKYAIISDAKGNDYGHPHQKTLDKLNSKQIKTFRTDLNGTIIATSNGTDITFNVNPIDNSVNVAGDKTEAATKNSSTVAPVVADSNLKTNTTSANQNEEMVWVANKTAKVYHSTKTCSNMKNPTQMSLADAQAKGLTPCSKCH</sequence>
<accession>A0ABN6IZP1</accession>
<dbReference type="Proteomes" id="UP000824633">
    <property type="component" value="Chromosome"/>
</dbReference>
<evidence type="ECO:0000259" key="1">
    <source>
        <dbReference type="SMART" id="SM00849"/>
    </source>
</evidence>
<proteinExistence type="predicted"/>
<feature type="domain" description="Metallo-beta-lactamase" evidence="1">
    <location>
        <begin position="63"/>
        <end position="254"/>
    </location>
</feature>
<reference evidence="3" key="1">
    <citation type="submission" date="2021-07" db="EMBL/GenBank/DDBJ databases">
        <title>Complete genome sequencing of a Clostridium isolate.</title>
        <authorList>
            <person name="Ueki A."/>
            <person name="Tonouchi A."/>
        </authorList>
    </citation>
    <scope>NUCLEOTIDE SEQUENCE [LARGE SCALE GENOMIC DNA]</scope>
    <source>
        <strain evidence="3">C5S11</strain>
    </source>
</reference>
<organism evidence="2 3">
    <name type="scientific">Clostridium gelidum</name>
    <dbReference type="NCBI Taxonomy" id="704125"/>
    <lineage>
        <taxon>Bacteria</taxon>
        <taxon>Bacillati</taxon>
        <taxon>Bacillota</taxon>
        <taxon>Clostridia</taxon>
        <taxon>Eubacteriales</taxon>
        <taxon>Clostridiaceae</taxon>
        <taxon>Clostridium</taxon>
    </lineage>
</organism>
<dbReference type="SUPFAM" id="SSF56281">
    <property type="entry name" value="Metallo-hydrolase/oxidoreductase"/>
    <property type="match status" value="1"/>
</dbReference>
<evidence type="ECO:0000313" key="3">
    <source>
        <dbReference type="Proteomes" id="UP000824633"/>
    </source>
</evidence>
<dbReference type="InterPro" id="IPR035681">
    <property type="entry name" value="ComA-like_MBL"/>
</dbReference>